<sequence length="849" mass="90544">MYRVDMNLGSLLSFSWRMLRRDGRGGELRLLAAALVIAVAALTAVGFFTDRVRQALERQSHQLLGADLLLVADHPWPAAFADEVRARGLQVVETQTFPSMVSRGRGADMRSQLAEVKAVSAGYPLRGSLRVAPALNAPDAPADGIPARGTLWVDERLASTLAARVGDQIAVGQSSLRVAAVLTLEPDRGINFFSVAPRLLMNLDDLPATGLLQVGSRVGYRLLLAGDAALVKRYQREIEARLVRGQRLEDPQNGRPEIRIALDRAQKFLGLSALLTVVLAAVAVALAARRYVQRHLDPCAVMRCLGATQGLLLRLYLGQFAVLGLLAAGVGCAIGYLAHFALHAWLAQLLATPLPPPGLLPVVQGVAVGMLLLFGFAVPPLLQLKKVPTLRVLRGELGNPQAALLGGYLIGFLVLTGLMFWVAGEIALGAYVVAGFSAALLLFSLIARLVIRLAAAARGGAGTSGGIGWRYGLASLERRASASVVQIVALALGFMALILLTVTRGDLLDAWQSAVPPDAPNRFVVNIQPEQVAPVRAALAARGLLPELAPMIRGRLTTINGTPVSAADYRDDRAQRLIEREFNLSMRADLPAGNHLSDGRWFSAADLEGRGEAAASVEEGLARTLGLSVGDRIDFDIAGETVSMRVVGLRKVDWDTMRVNFFVLTAPAVLQGYPASWITSFHLPAEKADLVNPLLAEFPNLTVIDVAAILRQLKSIMDQVAQAVQFIFLFTLAAGVVVLYAALASAAQERRYELAVMRALGARREQLRRALLAEFAAIGALSGLIAALGAIAIGQFLAREAFQFEVAINFWLPLAAVVGGAILVTGAGWFAASRLLHSAPLETLRAGSA</sequence>
<dbReference type="Proteomes" id="UP000022141">
    <property type="component" value="Unassembled WGS sequence"/>
</dbReference>
<keyword evidence="3 6" id="KW-0812">Transmembrane</keyword>
<dbReference type="eggNOG" id="COG3127">
    <property type="taxonomic scope" value="Bacteria"/>
</dbReference>
<dbReference type="Pfam" id="PF02687">
    <property type="entry name" value="FtsX"/>
    <property type="match status" value="2"/>
</dbReference>
<evidence type="ECO:0000256" key="5">
    <source>
        <dbReference type="ARBA" id="ARBA00023136"/>
    </source>
</evidence>
<dbReference type="InterPro" id="IPR038766">
    <property type="entry name" value="Membrane_comp_ABC_pdt"/>
</dbReference>
<evidence type="ECO:0000256" key="1">
    <source>
        <dbReference type="ARBA" id="ARBA00004651"/>
    </source>
</evidence>
<feature type="transmembrane region" description="Helical" evidence="6">
    <location>
        <begin position="268"/>
        <end position="288"/>
    </location>
</feature>
<reference evidence="9" key="1">
    <citation type="submission" date="2014-02" db="EMBL/GenBank/DDBJ databases">
        <title>Expanding our view of genomic diversity in Candidatus Accumulibacter clades.</title>
        <authorList>
            <person name="Skennerton C.T."/>
            <person name="Barr J.J."/>
            <person name="Slater F.R."/>
            <person name="Bond P.L."/>
            <person name="Tyson G.W."/>
        </authorList>
    </citation>
    <scope>NUCLEOTIDE SEQUENCE [LARGE SCALE GENOMIC DNA]</scope>
</reference>
<evidence type="ECO:0000313" key="9">
    <source>
        <dbReference type="EMBL" id="EXI90269.1"/>
    </source>
</evidence>
<dbReference type="PATRIC" id="fig|1454004.3.peg.1023"/>
<feature type="domain" description="MacB-like periplasmic core" evidence="8">
    <location>
        <begin position="487"/>
        <end position="649"/>
    </location>
</feature>
<keyword evidence="5 6" id="KW-0472">Membrane</keyword>
<organism evidence="9 10">
    <name type="scientific">Accumulibacter regalis</name>
    <dbReference type="NCBI Taxonomy" id="522306"/>
    <lineage>
        <taxon>Bacteria</taxon>
        <taxon>Pseudomonadati</taxon>
        <taxon>Pseudomonadota</taxon>
        <taxon>Betaproteobacteria</taxon>
        <taxon>Candidatus Accumulibacter</taxon>
    </lineage>
</organism>
<feature type="transmembrane region" description="Helical" evidence="6">
    <location>
        <begin position="320"/>
        <end position="342"/>
    </location>
</feature>
<evidence type="ECO:0000256" key="6">
    <source>
        <dbReference type="SAM" id="Phobius"/>
    </source>
</evidence>
<evidence type="ECO:0000259" key="7">
    <source>
        <dbReference type="Pfam" id="PF02687"/>
    </source>
</evidence>
<dbReference type="InterPro" id="IPR003838">
    <property type="entry name" value="ABC3_permease_C"/>
</dbReference>
<dbReference type="PANTHER" id="PTHR30287">
    <property type="entry name" value="MEMBRANE COMPONENT OF PREDICTED ABC SUPERFAMILY METABOLITE UPTAKE TRANSPORTER"/>
    <property type="match status" value="1"/>
</dbReference>
<feature type="transmembrane region" description="Helical" evidence="6">
    <location>
        <begin position="480"/>
        <end position="502"/>
    </location>
</feature>
<feature type="transmembrane region" description="Helical" evidence="6">
    <location>
        <begin position="723"/>
        <end position="743"/>
    </location>
</feature>
<dbReference type="PANTHER" id="PTHR30287:SF1">
    <property type="entry name" value="INNER MEMBRANE PROTEIN"/>
    <property type="match status" value="1"/>
</dbReference>
<dbReference type="AlphaFoldDB" id="A0A011RGC5"/>
<keyword evidence="4 6" id="KW-1133">Transmembrane helix</keyword>
<dbReference type="STRING" id="1454004.AW11_00972"/>
<name>A0A011RGC5_ACCRE</name>
<evidence type="ECO:0000256" key="2">
    <source>
        <dbReference type="ARBA" id="ARBA00022475"/>
    </source>
</evidence>
<evidence type="ECO:0000313" key="10">
    <source>
        <dbReference type="Proteomes" id="UP000022141"/>
    </source>
</evidence>
<evidence type="ECO:0000256" key="4">
    <source>
        <dbReference type="ARBA" id="ARBA00022989"/>
    </source>
</evidence>
<comment type="subcellular location">
    <subcellularLocation>
        <location evidence="1">Cell membrane</location>
        <topology evidence="1">Multi-pass membrane protein</topology>
    </subcellularLocation>
</comment>
<feature type="transmembrane region" description="Helical" evidence="6">
    <location>
        <begin position="362"/>
        <end position="382"/>
    </location>
</feature>
<dbReference type="Pfam" id="PF12704">
    <property type="entry name" value="MacB_PCD"/>
    <property type="match status" value="2"/>
</dbReference>
<proteinExistence type="predicted"/>
<dbReference type="InterPro" id="IPR025857">
    <property type="entry name" value="MacB_PCD"/>
</dbReference>
<feature type="domain" description="MacB-like periplasmic core" evidence="8">
    <location>
        <begin position="32"/>
        <end position="240"/>
    </location>
</feature>
<feature type="domain" description="ABC3 transporter permease C-terminal" evidence="7">
    <location>
        <begin position="726"/>
        <end position="839"/>
    </location>
</feature>
<feature type="domain" description="ABC3 transporter permease C-terminal" evidence="7">
    <location>
        <begin position="272"/>
        <end position="386"/>
    </location>
</feature>
<feature type="transmembrane region" description="Helical" evidence="6">
    <location>
        <begin position="428"/>
        <end position="451"/>
    </location>
</feature>
<dbReference type="GO" id="GO:0005886">
    <property type="term" value="C:plasma membrane"/>
    <property type="evidence" value="ECO:0007669"/>
    <property type="project" value="UniProtKB-SubCell"/>
</dbReference>
<keyword evidence="10" id="KW-1185">Reference proteome</keyword>
<comment type="caution">
    <text evidence="9">The sequence shown here is derived from an EMBL/GenBank/DDBJ whole genome shotgun (WGS) entry which is preliminary data.</text>
</comment>
<feature type="transmembrane region" description="Helical" evidence="6">
    <location>
        <begin position="402"/>
        <end position="422"/>
    </location>
</feature>
<gene>
    <name evidence="9" type="ORF">AW11_00972</name>
</gene>
<feature type="transmembrane region" description="Helical" evidence="6">
    <location>
        <begin position="771"/>
        <end position="798"/>
    </location>
</feature>
<protein>
    <submittedName>
        <fullName evidence="9">Acidobacterial duplicated orphan permease</fullName>
    </submittedName>
</protein>
<keyword evidence="2" id="KW-1003">Cell membrane</keyword>
<feature type="transmembrane region" description="Helical" evidence="6">
    <location>
        <begin position="810"/>
        <end position="832"/>
    </location>
</feature>
<dbReference type="EMBL" id="JEMY01000008">
    <property type="protein sequence ID" value="EXI90269.1"/>
    <property type="molecule type" value="Genomic_DNA"/>
</dbReference>
<accession>A0A011RGC5</accession>
<evidence type="ECO:0000256" key="3">
    <source>
        <dbReference type="ARBA" id="ARBA00022692"/>
    </source>
</evidence>
<evidence type="ECO:0000259" key="8">
    <source>
        <dbReference type="Pfam" id="PF12704"/>
    </source>
</evidence>